<name>A0A7U2F0X0_PHANO</name>
<evidence type="ECO:0000256" key="1">
    <source>
        <dbReference type="SAM" id="MobiDB-lite"/>
    </source>
</evidence>
<reference evidence="3" key="1">
    <citation type="journal article" date="2021" name="BMC Genomics">
        <title>Chromosome-level genome assembly and manually-curated proteome of model necrotroph Parastagonospora nodorum Sn15 reveals a genome-wide trove of candidate effector homologs, and redundancy of virulence-related functions within an accessory chromosome.</title>
        <authorList>
            <person name="Bertazzoni S."/>
            <person name="Jones D.A.B."/>
            <person name="Phan H.T."/>
            <person name="Tan K.-C."/>
            <person name="Hane J.K."/>
        </authorList>
    </citation>
    <scope>NUCLEOTIDE SEQUENCE [LARGE SCALE GENOMIC DNA]</scope>
    <source>
        <strain evidence="3">SN15 / ATCC MYA-4574 / FGSC 10173)</strain>
    </source>
</reference>
<protein>
    <submittedName>
        <fullName evidence="2">Uncharacterized protein</fullName>
    </submittedName>
</protein>
<proteinExistence type="predicted"/>
<dbReference type="RefSeq" id="XP_001791914.1">
    <property type="nucleotide sequence ID" value="XM_001791862.1"/>
</dbReference>
<accession>A0A7U2F0X0</accession>
<feature type="region of interest" description="Disordered" evidence="1">
    <location>
        <begin position="239"/>
        <end position="262"/>
    </location>
</feature>
<keyword evidence="3" id="KW-1185">Reference proteome</keyword>
<dbReference type="EMBL" id="CP069028">
    <property type="protein sequence ID" value="QRC96337.1"/>
    <property type="molecule type" value="Genomic_DNA"/>
</dbReference>
<evidence type="ECO:0000313" key="2">
    <source>
        <dbReference type="EMBL" id="QRC96337.1"/>
    </source>
</evidence>
<dbReference type="KEGG" id="pno:SNOG_01267"/>
<dbReference type="OrthoDB" id="3797007at2759"/>
<gene>
    <name evidence="2" type="ORF">JI435_012670</name>
</gene>
<feature type="compositionally biased region" description="Basic residues" evidence="1">
    <location>
        <begin position="247"/>
        <end position="259"/>
    </location>
</feature>
<dbReference type="Proteomes" id="UP000663193">
    <property type="component" value="Chromosome 6"/>
</dbReference>
<organism evidence="2 3">
    <name type="scientific">Phaeosphaeria nodorum (strain SN15 / ATCC MYA-4574 / FGSC 10173)</name>
    <name type="common">Glume blotch fungus</name>
    <name type="synonym">Parastagonospora nodorum</name>
    <dbReference type="NCBI Taxonomy" id="321614"/>
    <lineage>
        <taxon>Eukaryota</taxon>
        <taxon>Fungi</taxon>
        <taxon>Dikarya</taxon>
        <taxon>Ascomycota</taxon>
        <taxon>Pezizomycotina</taxon>
        <taxon>Dothideomycetes</taxon>
        <taxon>Pleosporomycetidae</taxon>
        <taxon>Pleosporales</taxon>
        <taxon>Pleosporineae</taxon>
        <taxon>Phaeosphaeriaceae</taxon>
        <taxon>Parastagonospora</taxon>
    </lineage>
</organism>
<sequence>MIMSSNTAKALTLGEWISPASQTCLYHKHAPLSLYPLDPPASYHYFRYPTQLLVVYTHSSEMDVHGGAGPGYAPEASEYPASFVRGEPHMHQQYMEPYGGPAFAHDYQQPRDGHGFVPQPSPSAEVQGFQHPPNGSEFAPQFDPSAEGPIIKAPLTLEPPALQVPLHLQDLCARYVASYDNESIPNADRMRAAQDLALALLEYYYPACAGYVVQPSSLGPVAKHGLNFMLKAADGSDPDFTALPPKKGSKKGKTKKPSKKQLAEQIEKEALRQFGHYWSFTTSVIWHMIKTEDIAGFEVLKKIPSADGSADEYRPYTYLAIMIDNLQTFPQFAGTNDVHRGDVLTDVLCRSQHILEGHGILLFGTRLEFYDFYNGAGFDPEAVEAGLGVEEPSVMLGEGANHMDLAVDLRATGLQTVDLMFKEATASKVIYLDKSVDDDVHDGADGELDADGEYEVALNSMVGE</sequence>
<evidence type="ECO:0000313" key="3">
    <source>
        <dbReference type="Proteomes" id="UP000663193"/>
    </source>
</evidence>
<dbReference type="VEuPathDB" id="FungiDB:JI435_012670"/>
<dbReference type="AlphaFoldDB" id="A0A7U2F0X0"/>